<evidence type="ECO:0000256" key="3">
    <source>
        <dbReference type="ARBA" id="ARBA00022729"/>
    </source>
</evidence>
<dbReference type="Gene3D" id="3.10.105.10">
    <property type="entry name" value="Dipeptide-binding Protein, Domain 3"/>
    <property type="match status" value="1"/>
</dbReference>
<evidence type="ECO:0000256" key="2">
    <source>
        <dbReference type="ARBA" id="ARBA00022448"/>
    </source>
</evidence>
<keyword evidence="3 5" id="KW-0732">Signal</keyword>
<accession>A0A841TUL6</accession>
<evidence type="ECO:0000313" key="7">
    <source>
        <dbReference type="EMBL" id="MBB6691369.1"/>
    </source>
</evidence>
<dbReference type="InterPro" id="IPR030678">
    <property type="entry name" value="Peptide/Ni-bd"/>
</dbReference>
<dbReference type="PIRSF" id="PIRSF002741">
    <property type="entry name" value="MppA"/>
    <property type="match status" value="1"/>
</dbReference>
<dbReference type="RefSeq" id="WP_185135368.1">
    <property type="nucleotide sequence ID" value="NZ_JACJVR010000028.1"/>
</dbReference>
<feature type="domain" description="Solute-binding protein family 5" evidence="6">
    <location>
        <begin position="103"/>
        <end position="465"/>
    </location>
</feature>
<comment type="caution">
    <text evidence="7">The sequence shown here is derived from an EMBL/GenBank/DDBJ whole genome shotgun (WGS) entry which is preliminary data.</text>
</comment>
<dbReference type="PROSITE" id="PS51257">
    <property type="entry name" value="PROKAR_LIPOPROTEIN"/>
    <property type="match status" value="1"/>
</dbReference>
<dbReference type="Proteomes" id="UP000553776">
    <property type="component" value="Unassembled WGS sequence"/>
</dbReference>
<keyword evidence="8" id="KW-1185">Reference proteome</keyword>
<keyword evidence="2" id="KW-0813">Transport</keyword>
<dbReference type="SUPFAM" id="SSF53850">
    <property type="entry name" value="Periplasmic binding protein-like II"/>
    <property type="match status" value="1"/>
</dbReference>
<feature type="region of interest" description="Disordered" evidence="4">
    <location>
        <begin position="36"/>
        <end position="56"/>
    </location>
</feature>
<sequence length="559" mass="61238">MVKLPKTFKTAALILLLVLPVALSACSANNGVAQEGGSSGAAAAADPSPGASSAEASETGGELSYALVSSPDSLDPHRSGLSVSSRVIRTMFDNLVVQLPDHTIQPWLATEWTESEDGLSYIFKLRQDVKFHDGTPFNAEAVKYNFDRVIDPNTKGVSALALLSPYESSEVIDEYTIKLTLSKPSRAFLGNLSAAQLSIVSPTAAAQSGDRFGQHPVGTGPFKFVKWEDNSEIKVERNPDYNWAPALVDNKGSAYLDGIVFKIVPEDATRIGSVQSGQALAAESVPPQNVAALKSDPKFKLLQANTIGLPYTLFINQNREPWNELQARQALQYGIDAGTIVKTLYQGTYEQAWSALTPGMFGYDASLENSIKPDADKADSLLERLGWIKGPDGIRQKDGKRLTLRYVVTSPNREKRNDIAVIVQQQLKKIGIEVEVVVTKDIRTEIFVNDNYDVFGNSDVSGDPSWLSVYYHTAPKGAIGNMSHVSAPELDRWLEQGAVEKDDGRRAELYRNVQQYIRDNAVMVPIYVFPYTVATSRSVENLKFDPLGFPLFNDVRLTK</sequence>
<dbReference type="PANTHER" id="PTHR30290:SF9">
    <property type="entry name" value="OLIGOPEPTIDE-BINDING PROTEIN APPA"/>
    <property type="match status" value="1"/>
</dbReference>
<dbReference type="AlphaFoldDB" id="A0A841TUL6"/>
<dbReference type="PANTHER" id="PTHR30290">
    <property type="entry name" value="PERIPLASMIC BINDING COMPONENT OF ABC TRANSPORTER"/>
    <property type="match status" value="1"/>
</dbReference>
<evidence type="ECO:0000259" key="6">
    <source>
        <dbReference type="Pfam" id="PF00496"/>
    </source>
</evidence>
<dbReference type="GO" id="GO:1904680">
    <property type="term" value="F:peptide transmembrane transporter activity"/>
    <property type="evidence" value="ECO:0007669"/>
    <property type="project" value="TreeGrafter"/>
</dbReference>
<comment type="similarity">
    <text evidence="1">Belongs to the bacterial solute-binding protein 5 family.</text>
</comment>
<name>A0A841TUL6_9BACL</name>
<evidence type="ECO:0000256" key="1">
    <source>
        <dbReference type="ARBA" id="ARBA00005695"/>
    </source>
</evidence>
<reference evidence="7 8" key="1">
    <citation type="submission" date="2020-08" db="EMBL/GenBank/DDBJ databases">
        <title>Cohnella phylogeny.</title>
        <authorList>
            <person name="Dunlap C."/>
        </authorList>
    </citation>
    <scope>NUCLEOTIDE SEQUENCE [LARGE SCALE GENOMIC DNA]</scope>
    <source>
        <strain evidence="7 8">DSM 25239</strain>
    </source>
</reference>
<dbReference type="GO" id="GO:0015833">
    <property type="term" value="P:peptide transport"/>
    <property type="evidence" value="ECO:0007669"/>
    <property type="project" value="TreeGrafter"/>
</dbReference>
<dbReference type="Gene3D" id="3.40.190.10">
    <property type="entry name" value="Periplasmic binding protein-like II"/>
    <property type="match status" value="1"/>
</dbReference>
<dbReference type="EMBL" id="JACJVR010000028">
    <property type="protein sequence ID" value="MBB6691369.1"/>
    <property type="molecule type" value="Genomic_DNA"/>
</dbReference>
<dbReference type="Gene3D" id="3.90.76.10">
    <property type="entry name" value="Dipeptide-binding Protein, Domain 1"/>
    <property type="match status" value="1"/>
</dbReference>
<evidence type="ECO:0000256" key="5">
    <source>
        <dbReference type="SAM" id="SignalP"/>
    </source>
</evidence>
<dbReference type="GO" id="GO:0043190">
    <property type="term" value="C:ATP-binding cassette (ABC) transporter complex"/>
    <property type="evidence" value="ECO:0007669"/>
    <property type="project" value="InterPro"/>
</dbReference>
<feature type="signal peptide" evidence="5">
    <location>
        <begin position="1"/>
        <end position="27"/>
    </location>
</feature>
<dbReference type="CDD" id="cd08492">
    <property type="entry name" value="PBP2_NikA_DppA_OppA_like_15"/>
    <property type="match status" value="1"/>
</dbReference>
<dbReference type="InterPro" id="IPR000914">
    <property type="entry name" value="SBP_5_dom"/>
</dbReference>
<dbReference type="InterPro" id="IPR039424">
    <property type="entry name" value="SBP_5"/>
</dbReference>
<gene>
    <name evidence="7" type="ORF">H7B90_08175</name>
</gene>
<proteinExistence type="inferred from homology"/>
<protein>
    <submittedName>
        <fullName evidence="7">ABC transporter substrate-binding protein</fullName>
    </submittedName>
</protein>
<organism evidence="7 8">
    <name type="scientific">Cohnella xylanilytica</name>
    <dbReference type="NCBI Taxonomy" id="557555"/>
    <lineage>
        <taxon>Bacteria</taxon>
        <taxon>Bacillati</taxon>
        <taxon>Bacillota</taxon>
        <taxon>Bacilli</taxon>
        <taxon>Bacillales</taxon>
        <taxon>Paenibacillaceae</taxon>
        <taxon>Cohnella</taxon>
    </lineage>
</organism>
<evidence type="ECO:0000256" key="4">
    <source>
        <dbReference type="SAM" id="MobiDB-lite"/>
    </source>
</evidence>
<evidence type="ECO:0000313" key="8">
    <source>
        <dbReference type="Proteomes" id="UP000553776"/>
    </source>
</evidence>
<feature type="chain" id="PRO_5032803947" evidence="5">
    <location>
        <begin position="28"/>
        <end position="559"/>
    </location>
</feature>
<dbReference type="GO" id="GO:0042597">
    <property type="term" value="C:periplasmic space"/>
    <property type="evidence" value="ECO:0007669"/>
    <property type="project" value="UniProtKB-ARBA"/>
</dbReference>
<dbReference type="Pfam" id="PF00496">
    <property type="entry name" value="SBP_bac_5"/>
    <property type="match status" value="1"/>
</dbReference>